<dbReference type="InterPro" id="IPR003399">
    <property type="entry name" value="Mce/MlaD"/>
</dbReference>
<proteinExistence type="predicted"/>
<dbReference type="GO" id="GO:0005548">
    <property type="term" value="F:phospholipid transporter activity"/>
    <property type="evidence" value="ECO:0007669"/>
    <property type="project" value="TreeGrafter"/>
</dbReference>
<sequence length="164" mass="17131">MKRSVIETALGGLVILVALSFLAFSVNTAQVGKVSGYELNARFSGIGGLAVGDDVLISGVKVGSIVAVTLDPETFLANVRMSIENHVKLPADTAALISSESLLGGRYLALEPGAEEDVLKPGSMIEYTQAPQNLEQLLGQFIFSMQGDKDKQPSAGESAADAHP</sequence>
<dbReference type="EMBL" id="CP066681">
    <property type="protein sequence ID" value="QQG36520.1"/>
    <property type="molecule type" value="Genomic_DNA"/>
</dbReference>
<dbReference type="Pfam" id="PF02470">
    <property type="entry name" value="MlaD"/>
    <property type="match status" value="1"/>
</dbReference>
<protein>
    <submittedName>
        <fullName evidence="2">Outer membrane lipid asymmetry maintenance protein MlaD</fullName>
    </submittedName>
</protein>
<evidence type="ECO:0000313" key="3">
    <source>
        <dbReference type="Proteomes" id="UP000595362"/>
    </source>
</evidence>
<gene>
    <name evidence="2" type="primary">mlaD</name>
    <name evidence="2" type="ORF">HYS17_01640</name>
</gene>
<dbReference type="InterPro" id="IPR052336">
    <property type="entry name" value="MlaD_Phospholipid_Transporter"/>
</dbReference>
<dbReference type="PANTHER" id="PTHR33371:SF4">
    <property type="entry name" value="INTERMEMBRANE PHOSPHOLIPID TRANSPORT SYSTEM BINDING PROTEIN MLAD"/>
    <property type="match status" value="1"/>
</dbReference>
<dbReference type="NCBIfam" id="TIGR04430">
    <property type="entry name" value="OM_asym_MlaD"/>
    <property type="match status" value="1"/>
</dbReference>
<organism evidence="2 3">
    <name type="scientific">Micavibrio aeruginosavorus</name>
    <dbReference type="NCBI Taxonomy" id="349221"/>
    <lineage>
        <taxon>Bacteria</taxon>
        <taxon>Pseudomonadati</taxon>
        <taxon>Bdellovibrionota</taxon>
        <taxon>Bdellovibrionia</taxon>
        <taxon>Bdellovibrionales</taxon>
        <taxon>Pseudobdellovibrionaceae</taxon>
        <taxon>Micavibrio</taxon>
    </lineage>
</organism>
<dbReference type="InterPro" id="IPR030970">
    <property type="entry name" value="ABC_MlaD"/>
</dbReference>
<evidence type="ECO:0000259" key="1">
    <source>
        <dbReference type="Pfam" id="PF02470"/>
    </source>
</evidence>
<reference evidence="2 3" key="1">
    <citation type="submission" date="2020-07" db="EMBL/GenBank/DDBJ databases">
        <title>Huge and variable diversity of episymbiotic CPR bacteria and DPANN archaea in groundwater ecosystems.</title>
        <authorList>
            <person name="He C.Y."/>
            <person name="Keren R."/>
            <person name="Whittaker M."/>
            <person name="Farag I.F."/>
            <person name="Doudna J."/>
            <person name="Cate J.H.D."/>
            <person name="Banfield J.F."/>
        </authorList>
    </citation>
    <scope>NUCLEOTIDE SEQUENCE [LARGE SCALE GENOMIC DNA]</scope>
    <source>
        <strain evidence="2">NC_groundwater_70_Ag_B-0.1um_54_66</strain>
    </source>
</reference>
<dbReference type="Proteomes" id="UP000595362">
    <property type="component" value="Chromosome"/>
</dbReference>
<dbReference type="PANTHER" id="PTHR33371">
    <property type="entry name" value="INTERMEMBRANE PHOSPHOLIPID TRANSPORT SYSTEM BINDING PROTEIN MLAD-RELATED"/>
    <property type="match status" value="1"/>
</dbReference>
<name>A0A7T5UHK1_9BACT</name>
<accession>A0A7T5UHK1</accession>
<evidence type="ECO:0000313" key="2">
    <source>
        <dbReference type="EMBL" id="QQG36520.1"/>
    </source>
</evidence>
<feature type="domain" description="Mce/MlaD" evidence="1">
    <location>
        <begin position="36"/>
        <end position="113"/>
    </location>
</feature>
<dbReference type="AlphaFoldDB" id="A0A7T5UHK1"/>
<dbReference type="GO" id="GO:0005543">
    <property type="term" value="F:phospholipid binding"/>
    <property type="evidence" value="ECO:0007669"/>
    <property type="project" value="TreeGrafter"/>
</dbReference>